<comment type="cofactor">
    <cofactor evidence="1 6 7">
        <name>pyridoxal 5'-phosphate</name>
        <dbReference type="ChEBI" id="CHEBI:597326"/>
    </cofactor>
</comment>
<keyword evidence="8" id="KW-0032">Aminotransferase</keyword>
<evidence type="ECO:0000313" key="9">
    <source>
        <dbReference type="Proteomes" id="UP001139028"/>
    </source>
</evidence>
<name>A0A9X2ENQ0_9GAMM</name>
<dbReference type="Pfam" id="PF00282">
    <property type="entry name" value="Pyridoxal_deC"/>
    <property type="match status" value="1"/>
</dbReference>
<organism evidence="8 9">
    <name type="scientific">Microbulbifer okhotskensis</name>
    <dbReference type="NCBI Taxonomy" id="2926617"/>
    <lineage>
        <taxon>Bacteria</taxon>
        <taxon>Pseudomonadati</taxon>
        <taxon>Pseudomonadota</taxon>
        <taxon>Gammaproteobacteria</taxon>
        <taxon>Cellvibrionales</taxon>
        <taxon>Microbulbiferaceae</taxon>
        <taxon>Microbulbifer</taxon>
    </lineage>
</organism>
<evidence type="ECO:0000256" key="2">
    <source>
        <dbReference type="ARBA" id="ARBA00009533"/>
    </source>
</evidence>
<evidence type="ECO:0000313" key="8">
    <source>
        <dbReference type="EMBL" id="MCO1332781.1"/>
    </source>
</evidence>
<dbReference type="InterPro" id="IPR015422">
    <property type="entry name" value="PyrdxlP-dep_Trfase_small"/>
</dbReference>
<comment type="caution">
    <text evidence="8">The sequence shown here is derived from an EMBL/GenBank/DDBJ whole genome shotgun (WGS) entry which is preliminary data.</text>
</comment>
<keyword evidence="5 7" id="KW-0456">Lyase</keyword>
<protein>
    <submittedName>
        <fullName evidence="8">Aminotransferase class V-fold PLP-dependent enzyme</fullName>
    </submittedName>
</protein>
<feature type="modified residue" description="N6-(pyridoxal phosphate)lysine" evidence="6">
    <location>
        <position position="295"/>
    </location>
</feature>
<evidence type="ECO:0000256" key="1">
    <source>
        <dbReference type="ARBA" id="ARBA00001933"/>
    </source>
</evidence>
<comment type="similarity">
    <text evidence="2 7">Belongs to the group II decarboxylase family.</text>
</comment>
<dbReference type="PANTHER" id="PTHR11999:SF70">
    <property type="entry name" value="MIP05841P"/>
    <property type="match status" value="1"/>
</dbReference>
<dbReference type="EMBL" id="JALBWM010000001">
    <property type="protein sequence ID" value="MCO1332781.1"/>
    <property type="molecule type" value="Genomic_DNA"/>
</dbReference>
<dbReference type="InterPro" id="IPR002129">
    <property type="entry name" value="PyrdxlP-dep_de-COase"/>
</dbReference>
<dbReference type="GO" id="GO:0016831">
    <property type="term" value="F:carboxy-lyase activity"/>
    <property type="evidence" value="ECO:0007669"/>
    <property type="project" value="UniProtKB-KW"/>
</dbReference>
<reference evidence="8" key="1">
    <citation type="journal article" date="2022" name="Arch. Microbiol.">
        <title>Microbulbifer okhotskensis sp. nov., isolated from a deep bottom sediment of the Okhotsk Sea.</title>
        <authorList>
            <person name="Romanenko L."/>
            <person name="Kurilenko V."/>
            <person name="Otstavnykh N."/>
            <person name="Velansky P."/>
            <person name="Isaeva M."/>
            <person name="Mikhailov V."/>
        </authorList>
    </citation>
    <scope>NUCLEOTIDE SEQUENCE</scope>
    <source>
        <strain evidence="8">OS29</strain>
    </source>
</reference>
<dbReference type="AlphaFoldDB" id="A0A9X2ENQ0"/>
<dbReference type="RefSeq" id="WP_252463951.1">
    <property type="nucleotide sequence ID" value="NZ_JALBWM010000001.1"/>
</dbReference>
<evidence type="ECO:0000256" key="7">
    <source>
        <dbReference type="RuleBase" id="RU000382"/>
    </source>
</evidence>
<gene>
    <name evidence="8" type="ORF">MO867_00380</name>
</gene>
<evidence type="ECO:0000256" key="3">
    <source>
        <dbReference type="ARBA" id="ARBA00022793"/>
    </source>
</evidence>
<evidence type="ECO:0000256" key="5">
    <source>
        <dbReference type="ARBA" id="ARBA00023239"/>
    </source>
</evidence>
<dbReference type="Gene3D" id="3.90.1150.10">
    <property type="entry name" value="Aspartate Aminotransferase, domain 1"/>
    <property type="match status" value="1"/>
</dbReference>
<dbReference type="SUPFAM" id="SSF53383">
    <property type="entry name" value="PLP-dependent transferases"/>
    <property type="match status" value="1"/>
</dbReference>
<evidence type="ECO:0000256" key="6">
    <source>
        <dbReference type="PIRSR" id="PIRSR602129-50"/>
    </source>
</evidence>
<dbReference type="InterPro" id="IPR010977">
    <property type="entry name" value="Aromatic_deC"/>
</dbReference>
<evidence type="ECO:0000256" key="4">
    <source>
        <dbReference type="ARBA" id="ARBA00022898"/>
    </source>
</evidence>
<dbReference type="InterPro" id="IPR015421">
    <property type="entry name" value="PyrdxlP-dep_Trfase_major"/>
</dbReference>
<sequence>MHNKNSSKNSVSMNALSLAARYAEEYVADIRDRRVSPSRVDLDQLKQFNAELSQAGQSAEDVIDSLHHYGSPATVASTGGRYFGLVVGGATPASMGAAVLNAAWDQVAVLEASAPSAIHLERIAANWVLELLALPLKSSVGFTTGSSMANMVCLAAARNSQYQKLGINLAETGLSGAPALRIIVSEQSHVTVYKALSILGIGTQQLVKAPCDDQGRVRADRFPTIDETTIICLQAGNVNSGSFDPYEEIIPLARAVGAWVHVDGAFGLWAAASPAKFSLTCGVQQADSWAVDAHKWLNTPYDCGLAICRDGHAVHTVMTTQAPYLQAGVQVPPKDMVPEFSRRARGVEVWAAIQEMGPAGIAAMIDRCCTHAQHLCEGLAELGYDILNDVVLNQVVATIGCEDDVQKIVSAIQEEGVCWFGTTVWQGKTAVRLSVSCWATTGEDIALTLASIRRATEKIIVS</sequence>
<dbReference type="PANTHER" id="PTHR11999">
    <property type="entry name" value="GROUP II PYRIDOXAL-5-PHOSPHATE DECARBOXYLASE"/>
    <property type="match status" value="1"/>
</dbReference>
<dbReference type="InterPro" id="IPR015424">
    <property type="entry name" value="PyrdxlP-dep_Trfase"/>
</dbReference>
<keyword evidence="8" id="KW-0808">Transferase</keyword>
<accession>A0A9X2ENQ0</accession>
<dbReference type="Proteomes" id="UP001139028">
    <property type="component" value="Unassembled WGS sequence"/>
</dbReference>
<keyword evidence="3" id="KW-0210">Decarboxylase</keyword>
<keyword evidence="4 6" id="KW-0663">Pyridoxal phosphate</keyword>
<dbReference type="GO" id="GO:0008483">
    <property type="term" value="F:transaminase activity"/>
    <property type="evidence" value="ECO:0007669"/>
    <property type="project" value="UniProtKB-KW"/>
</dbReference>
<dbReference type="GO" id="GO:0019752">
    <property type="term" value="P:carboxylic acid metabolic process"/>
    <property type="evidence" value="ECO:0007669"/>
    <property type="project" value="InterPro"/>
</dbReference>
<keyword evidence="9" id="KW-1185">Reference proteome</keyword>
<proteinExistence type="inferred from homology"/>
<dbReference type="Gene3D" id="3.40.640.10">
    <property type="entry name" value="Type I PLP-dependent aspartate aminotransferase-like (Major domain)"/>
    <property type="match status" value="1"/>
</dbReference>
<dbReference type="GO" id="GO:0030170">
    <property type="term" value="F:pyridoxal phosphate binding"/>
    <property type="evidence" value="ECO:0007669"/>
    <property type="project" value="InterPro"/>
</dbReference>